<dbReference type="OrthoDB" id="6513042at2759"/>
<accession>E0VSF8</accession>
<reference evidence="2" key="1">
    <citation type="submission" date="2007-04" db="EMBL/GenBank/DDBJ databases">
        <title>Annotation of Pediculus humanus corporis strain USDA.</title>
        <authorList>
            <person name="Kirkness E."/>
            <person name="Hannick L."/>
            <person name="Hass B."/>
            <person name="Bruggner R."/>
            <person name="Lawson D."/>
            <person name="Bidwell S."/>
            <person name="Joardar V."/>
            <person name="Caler E."/>
            <person name="Walenz B."/>
            <person name="Inman J."/>
            <person name="Schobel S."/>
            <person name="Galinsky K."/>
            <person name="Amedeo P."/>
            <person name="Strausberg R."/>
        </authorList>
    </citation>
    <scope>NUCLEOTIDE SEQUENCE</scope>
    <source>
        <strain evidence="2">USDA</strain>
    </source>
</reference>
<dbReference type="HOGENOM" id="CLU_624545_0_0_1"/>
<dbReference type="AlphaFoldDB" id="E0VSF8"/>
<evidence type="ECO:0000313" key="4">
    <source>
        <dbReference type="Proteomes" id="UP000009046"/>
    </source>
</evidence>
<dbReference type="VEuPathDB" id="VectorBase:PHUM418020"/>
<dbReference type="Proteomes" id="UP000009046">
    <property type="component" value="Unassembled WGS sequence"/>
</dbReference>
<evidence type="ECO:0000313" key="3">
    <source>
        <dbReference type="EnsemblMetazoa" id="PHUM418020-PA"/>
    </source>
</evidence>
<gene>
    <name evidence="3" type="primary">8234431</name>
    <name evidence="2" type="ORF">Phum_PHUM418020</name>
</gene>
<evidence type="ECO:0000313" key="2">
    <source>
        <dbReference type="EMBL" id="EEB16314.1"/>
    </source>
</evidence>
<reference evidence="3" key="3">
    <citation type="submission" date="2021-02" db="UniProtKB">
        <authorList>
            <consortium name="EnsemblMetazoa"/>
        </authorList>
    </citation>
    <scope>IDENTIFICATION</scope>
    <source>
        <strain evidence="3">USDA</strain>
    </source>
</reference>
<dbReference type="EnsemblMetazoa" id="PHUM418020-RA">
    <property type="protein sequence ID" value="PHUM418020-PA"/>
    <property type="gene ID" value="PHUM418020"/>
</dbReference>
<feature type="coiled-coil region" evidence="1">
    <location>
        <begin position="290"/>
        <end position="317"/>
    </location>
</feature>
<evidence type="ECO:0000256" key="1">
    <source>
        <dbReference type="SAM" id="Coils"/>
    </source>
</evidence>
<keyword evidence="1" id="KW-0175">Coiled coil</keyword>
<proteinExistence type="predicted"/>
<name>E0VSF8_PEDHC</name>
<dbReference type="CTD" id="8234431"/>
<dbReference type="InParanoid" id="E0VSF8"/>
<reference evidence="2" key="2">
    <citation type="submission" date="2007-04" db="EMBL/GenBank/DDBJ databases">
        <title>The genome of the human body louse.</title>
        <authorList>
            <consortium name="The Human Body Louse Genome Consortium"/>
            <person name="Kirkness E."/>
            <person name="Walenz B."/>
            <person name="Hass B."/>
            <person name="Bruggner R."/>
            <person name="Strausberg R."/>
        </authorList>
    </citation>
    <scope>NUCLEOTIDE SEQUENCE</scope>
    <source>
        <strain evidence="2">USDA</strain>
    </source>
</reference>
<organism>
    <name type="scientific">Pediculus humanus subsp. corporis</name>
    <name type="common">Body louse</name>
    <dbReference type="NCBI Taxonomy" id="121224"/>
    <lineage>
        <taxon>Eukaryota</taxon>
        <taxon>Metazoa</taxon>
        <taxon>Ecdysozoa</taxon>
        <taxon>Arthropoda</taxon>
        <taxon>Hexapoda</taxon>
        <taxon>Insecta</taxon>
        <taxon>Pterygota</taxon>
        <taxon>Neoptera</taxon>
        <taxon>Paraneoptera</taxon>
        <taxon>Psocodea</taxon>
        <taxon>Troctomorpha</taxon>
        <taxon>Phthiraptera</taxon>
        <taxon>Anoplura</taxon>
        <taxon>Pediculidae</taxon>
        <taxon>Pediculus</taxon>
    </lineage>
</organism>
<dbReference type="EMBL" id="AAZO01005127">
    <property type="status" value="NOT_ANNOTATED_CDS"/>
    <property type="molecule type" value="Genomic_DNA"/>
</dbReference>
<protein>
    <submittedName>
        <fullName evidence="2 3">Uncharacterized protein</fullName>
    </submittedName>
</protein>
<dbReference type="eggNOG" id="ENOG502SXNP">
    <property type="taxonomic scope" value="Eukaryota"/>
</dbReference>
<dbReference type="EMBL" id="DS235750">
    <property type="protein sequence ID" value="EEB16314.1"/>
    <property type="molecule type" value="Genomic_DNA"/>
</dbReference>
<dbReference type="RefSeq" id="XP_002429052.1">
    <property type="nucleotide sequence ID" value="XM_002429007.1"/>
</dbReference>
<dbReference type="KEGG" id="phu:Phum_PHUM418020"/>
<dbReference type="GeneID" id="8234431"/>
<sequence>MNSVKNTFHADFEILETYYKTHGGGQTQQFKLNKDFSEIESDFNYLIQAHESEIEILDENKSLAILCKSKNGVFVSTPIRKKCLLQTLNDFKEKKNSNQGNSKHFTENSSKFNYEYADFDLFEDWDIDISQKKNEDNKNLIILPQTAIDTSADLFTMHNISIEKCAIENLFTESFNLSQTESNVKFSSAHKLQLENKEIESCAKPGIEFDSDNSFDAFLKTSFIENIDTNEVLNKKPKQYFTPLKIKKNTIDIVIPNDVEEDDDEVLYYPKKRKKLFVSDESDTDECYPKEIVNRKYDMVDEKEEQLEKQYLDEEAEIIDKSNFSSDEEIEKDDNYDQSFVDDNSYLTQNTACDMTSKYLESVKTTNNKQGIFKIPNLKPYYVEDVYSQMSPETHSDYEIDSFCVNEVEYDRSELSALEIAEQLFFLYTLDKFITKNYF</sequence>
<keyword evidence="4" id="KW-1185">Reference proteome</keyword>